<dbReference type="PROSITE" id="PS50104">
    <property type="entry name" value="TIR"/>
    <property type="match status" value="1"/>
</dbReference>
<evidence type="ECO:0000256" key="13">
    <source>
        <dbReference type="ARBA" id="ARBA00023319"/>
    </source>
</evidence>
<evidence type="ECO:0000313" key="17">
    <source>
        <dbReference type="Ensembl" id="ENSZALP00000020730.1"/>
    </source>
</evidence>
<evidence type="ECO:0000256" key="6">
    <source>
        <dbReference type="ARBA" id="ARBA00022801"/>
    </source>
</evidence>
<evidence type="ECO:0000256" key="12">
    <source>
        <dbReference type="ARBA" id="ARBA00023180"/>
    </source>
</evidence>
<keyword evidence="8" id="KW-0520">NAD</keyword>
<evidence type="ECO:0000256" key="14">
    <source>
        <dbReference type="SAM" id="Phobius"/>
    </source>
</evidence>
<dbReference type="InterPro" id="IPR013783">
    <property type="entry name" value="Ig-like_fold"/>
</dbReference>
<keyword evidence="13" id="KW-0393">Immunoglobulin domain</keyword>
<gene>
    <name evidence="17" type="primary">IL18R1</name>
</gene>
<evidence type="ECO:0000256" key="2">
    <source>
        <dbReference type="ARBA" id="ARBA00009752"/>
    </source>
</evidence>
<dbReference type="Pfam" id="PF13895">
    <property type="entry name" value="Ig_2"/>
    <property type="match status" value="1"/>
</dbReference>
<evidence type="ECO:0000259" key="15">
    <source>
        <dbReference type="PROSITE" id="PS50104"/>
    </source>
</evidence>
<keyword evidence="9 14" id="KW-0472">Membrane</keyword>
<dbReference type="InterPro" id="IPR015621">
    <property type="entry name" value="IL-1_rcpt_fam"/>
</dbReference>
<dbReference type="SMART" id="SM00255">
    <property type="entry name" value="TIR"/>
    <property type="match status" value="1"/>
</dbReference>
<organism evidence="17 18">
    <name type="scientific">Zonotrichia albicollis</name>
    <name type="common">White-throated sparrow</name>
    <name type="synonym">Fringilla albicollis</name>
    <dbReference type="NCBI Taxonomy" id="44394"/>
    <lineage>
        <taxon>Eukaryota</taxon>
        <taxon>Metazoa</taxon>
        <taxon>Chordata</taxon>
        <taxon>Craniata</taxon>
        <taxon>Vertebrata</taxon>
        <taxon>Euteleostomi</taxon>
        <taxon>Archelosauria</taxon>
        <taxon>Archosauria</taxon>
        <taxon>Dinosauria</taxon>
        <taxon>Saurischia</taxon>
        <taxon>Theropoda</taxon>
        <taxon>Coelurosauria</taxon>
        <taxon>Aves</taxon>
        <taxon>Neognathae</taxon>
        <taxon>Neoaves</taxon>
        <taxon>Telluraves</taxon>
        <taxon>Australaves</taxon>
        <taxon>Passeriformes</taxon>
        <taxon>Passerellidae</taxon>
        <taxon>Zonotrichia</taxon>
    </lineage>
</organism>
<reference evidence="17" key="2">
    <citation type="submission" date="2025-09" db="UniProtKB">
        <authorList>
            <consortium name="Ensembl"/>
        </authorList>
    </citation>
    <scope>IDENTIFICATION</scope>
</reference>
<dbReference type="Gene3D" id="3.40.50.10140">
    <property type="entry name" value="Toll/interleukin-1 receptor homology (TIR) domain"/>
    <property type="match status" value="1"/>
</dbReference>
<dbReference type="SUPFAM" id="SSF52200">
    <property type="entry name" value="Toll/Interleukin receptor TIR domain"/>
    <property type="match status" value="1"/>
</dbReference>
<dbReference type="Pfam" id="PF01582">
    <property type="entry name" value="TIR"/>
    <property type="match status" value="1"/>
</dbReference>
<sequence>MAFRTSKSNSVSFFLWRRSEKQLKKMILTIFLVTLIMESAPEKLCPLRASIDILEGEYFFLCYLESRQEHCQEESYTINWYKESAGKQQVVKETSRIVTQMNFLEFWPAELSDSGNYSVIHSNGKQNVTIQKWTLNVLERNKSSCFNENHLTTDIKSAGIGHSLKCSDLSVHENDSITWYKDCKNYEHETERELHFRALTVQNSGIYTCKILISHEGMMYHSTNTIKLVVEEDAPEAFTLEIVGRDEEIETEIGKEEIFNCTGSLGDYMREDASLYWLINQTFPEQCTGIPENEPPICEEELKTLQLGNKFYITRLLRIKKVRDEDMHHNFTCRLQADETTQMKIVKLKKGKIQDLPVHVFTTGMVLALLFSFFAIAVVFVLVMFRVDFILFYRNICRRDDTAGDGKEYDAFVSYLKDCVSPTEEEREFALKVLPMILEENFGYKLCIFERDVFPGGALVDDIHSFIDKSRRLIIILSQNYVSDRAIYELESGLHKALVERKTKIILIEYMPISDYNFLPESLSLLPSKRVVKWKKDKSLPVNSRFWKNLRYLMPAKPIKTKTKGHYNNLDSGSETAQPWTEGCDFNAII</sequence>
<dbReference type="CTD" id="8809"/>
<dbReference type="SMART" id="SM00409">
    <property type="entry name" value="IG"/>
    <property type="match status" value="3"/>
</dbReference>
<evidence type="ECO:0000256" key="8">
    <source>
        <dbReference type="ARBA" id="ARBA00023027"/>
    </source>
</evidence>
<comment type="subcellular location">
    <subcellularLocation>
        <location evidence="1">Membrane</location>
        <topology evidence="1">Single-pass type I membrane protein</topology>
    </subcellularLocation>
</comment>
<keyword evidence="11" id="KW-0675">Receptor</keyword>
<evidence type="ECO:0000256" key="1">
    <source>
        <dbReference type="ARBA" id="ARBA00004479"/>
    </source>
</evidence>
<feature type="transmembrane region" description="Helical" evidence="14">
    <location>
        <begin position="360"/>
        <end position="385"/>
    </location>
</feature>
<evidence type="ECO:0000256" key="11">
    <source>
        <dbReference type="ARBA" id="ARBA00023170"/>
    </source>
</evidence>
<keyword evidence="4" id="KW-0732">Signal</keyword>
<evidence type="ECO:0000256" key="4">
    <source>
        <dbReference type="ARBA" id="ARBA00022729"/>
    </source>
</evidence>
<dbReference type="Gene3D" id="2.60.40.10">
    <property type="entry name" value="Immunoglobulins"/>
    <property type="match status" value="3"/>
</dbReference>
<dbReference type="GO" id="GO:0016020">
    <property type="term" value="C:membrane"/>
    <property type="evidence" value="ECO:0007669"/>
    <property type="project" value="UniProtKB-SubCell"/>
</dbReference>
<dbReference type="InterPro" id="IPR036179">
    <property type="entry name" value="Ig-like_dom_sf"/>
</dbReference>
<keyword evidence="5" id="KW-0677">Repeat</keyword>
<evidence type="ECO:0000256" key="7">
    <source>
        <dbReference type="ARBA" id="ARBA00022989"/>
    </source>
</evidence>
<dbReference type="SUPFAM" id="SSF48726">
    <property type="entry name" value="Immunoglobulin"/>
    <property type="match status" value="2"/>
</dbReference>
<dbReference type="GO" id="GO:0032729">
    <property type="term" value="P:positive regulation of type II interferon production"/>
    <property type="evidence" value="ECO:0007669"/>
    <property type="project" value="TreeGrafter"/>
</dbReference>
<dbReference type="PRINTS" id="PR01537">
    <property type="entry name" value="INTRLKN1R1F"/>
</dbReference>
<dbReference type="InterPro" id="IPR035897">
    <property type="entry name" value="Toll_tir_struct_dom_sf"/>
</dbReference>
<evidence type="ECO:0000256" key="9">
    <source>
        <dbReference type="ARBA" id="ARBA00023136"/>
    </source>
</evidence>
<dbReference type="PROSITE" id="PS50835">
    <property type="entry name" value="IG_LIKE"/>
    <property type="match status" value="3"/>
</dbReference>
<evidence type="ECO:0000256" key="5">
    <source>
        <dbReference type="ARBA" id="ARBA00022737"/>
    </source>
</evidence>
<evidence type="ECO:0000259" key="16">
    <source>
        <dbReference type="PROSITE" id="PS50835"/>
    </source>
</evidence>
<name>A0A8D2QJQ0_ZONAL</name>
<evidence type="ECO:0000256" key="3">
    <source>
        <dbReference type="ARBA" id="ARBA00022692"/>
    </source>
</evidence>
<feature type="domain" description="Ig-like" evidence="16">
    <location>
        <begin position="235"/>
        <end position="346"/>
    </location>
</feature>
<keyword evidence="10" id="KW-1015">Disulfide bond</keyword>
<feature type="domain" description="Ig-like" evidence="16">
    <location>
        <begin position="163"/>
        <end position="225"/>
    </location>
</feature>
<feature type="domain" description="Ig-like" evidence="16">
    <location>
        <begin position="41"/>
        <end position="131"/>
    </location>
</feature>
<proteinExistence type="inferred from homology"/>
<dbReference type="Ensembl" id="ENSZALT00000027086.1">
    <property type="protein sequence ID" value="ENSZALP00000020730.1"/>
    <property type="gene ID" value="ENSZALG00000016281.1"/>
</dbReference>
<comment type="similarity">
    <text evidence="2">Belongs to the interleukin-1 receptor family.</text>
</comment>
<dbReference type="FunFam" id="3.40.50.10140:FF:000002">
    <property type="entry name" value="Interleukin 1 receptor accessory protein"/>
    <property type="match status" value="1"/>
</dbReference>
<dbReference type="InterPro" id="IPR003599">
    <property type="entry name" value="Ig_sub"/>
</dbReference>
<dbReference type="PANTHER" id="PTHR11890:SF6">
    <property type="entry name" value="INTERLEUKIN-18 RECEPTOR 1"/>
    <property type="match status" value="1"/>
</dbReference>
<dbReference type="GO" id="GO:0016787">
    <property type="term" value="F:hydrolase activity"/>
    <property type="evidence" value="ECO:0007669"/>
    <property type="project" value="UniProtKB-KW"/>
</dbReference>
<protein>
    <submittedName>
        <fullName evidence="17">Interleukin 18 receptor 1</fullName>
    </submittedName>
</protein>
<dbReference type="OrthoDB" id="9940746at2759"/>
<evidence type="ECO:0000313" key="18">
    <source>
        <dbReference type="Proteomes" id="UP000694413"/>
    </source>
</evidence>
<dbReference type="GO" id="GO:0042007">
    <property type="term" value="F:interleukin-18 binding"/>
    <property type="evidence" value="ECO:0007669"/>
    <property type="project" value="TreeGrafter"/>
</dbReference>
<keyword evidence="7 14" id="KW-1133">Transmembrane helix</keyword>
<keyword evidence="3 14" id="KW-0812">Transmembrane</keyword>
<dbReference type="InterPro" id="IPR007110">
    <property type="entry name" value="Ig-like_dom"/>
</dbReference>
<keyword evidence="12" id="KW-0325">Glycoprotein</keyword>
<dbReference type="InterPro" id="IPR000157">
    <property type="entry name" value="TIR_dom"/>
</dbReference>
<keyword evidence="6" id="KW-0378">Hydrolase</keyword>
<accession>A0A8D2QJQ0</accession>
<keyword evidence="18" id="KW-1185">Reference proteome</keyword>
<dbReference type="GO" id="GO:0042008">
    <property type="term" value="F:interleukin-18 receptor activity"/>
    <property type="evidence" value="ECO:0007669"/>
    <property type="project" value="TreeGrafter"/>
</dbReference>
<dbReference type="PANTHER" id="PTHR11890">
    <property type="entry name" value="INTERLEUKIN-1 RECEPTOR FAMILY MEMBER"/>
    <property type="match status" value="1"/>
</dbReference>
<dbReference type="Proteomes" id="UP000694413">
    <property type="component" value="Unassembled WGS sequence"/>
</dbReference>
<feature type="domain" description="TIR" evidence="15">
    <location>
        <begin position="407"/>
        <end position="554"/>
    </location>
</feature>
<reference evidence="17" key="1">
    <citation type="submission" date="2025-08" db="UniProtKB">
        <authorList>
            <consortium name="Ensembl"/>
        </authorList>
    </citation>
    <scope>IDENTIFICATION</scope>
</reference>
<evidence type="ECO:0000256" key="10">
    <source>
        <dbReference type="ARBA" id="ARBA00023157"/>
    </source>
</evidence>
<dbReference type="AlphaFoldDB" id="A0A8D2QJQ0"/>